<feature type="domain" description="Beta-lactamase-related" evidence="3">
    <location>
        <begin position="40"/>
        <end position="343"/>
    </location>
</feature>
<gene>
    <name evidence="4" type="ORF">GCM10009757_06510</name>
</gene>
<feature type="transmembrane region" description="Helical" evidence="1">
    <location>
        <begin position="377"/>
        <end position="395"/>
    </location>
</feature>
<dbReference type="Proteomes" id="UP001403094">
    <property type="component" value="Unassembled WGS sequence"/>
</dbReference>
<dbReference type="GO" id="GO:0016787">
    <property type="term" value="F:hydrolase activity"/>
    <property type="evidence" value="ECO:0007669"/>
    <property type="project" value="UniProtKB-KW"/>
</dbReference>
<proteinExistence type="predicted"/>
<feature type="chain" id="PRO_5046533420" evidence="2">
    <location>
        <begin position="28"/>
        <end position="484"/>
    </location>
</feature>
<evidence type="ECO:0000313" key="4">
    <source>
        <dbReference type="EMBL" id="GAA2042714.1"/>
    </source>
</evidence>
<dbReference type="InterPro" id="IPR001466">
    <property type="entry name" value="Beta-lactam-related"/>
</dbReference>
<reference evidence="4 5" key="1">
    <citation type="journal article" date="2019" name="Int. J. Syst. Evol. Microbiol.">
        <title>The Global Catalogue of Microorganisms (GCM) 10K type strain sequencing project: providing services to taxonomists for standard genome sequencing and annotation.</title>
        <authorList>
            <consortium name="The Broad Institute Genomics Platform"/>
            <consortium name="The Broad Institute Genome Sequencing Center for Infectious Disease"/>
            <person name="Wu L."/>
            <person name="Ma J."/>
        </authorList>
    </citation>
    <scope>NUCLEOTIDE SEQUENCE [LARGE SCALE GENOMIC DNA]</scope>
    <source>
        <strain evidence="4 5">JCM 14549</strain>
    </source>
</reference>
<sequence length="484" mass="51033">MTGMTTRSLLAALAALLTLGAATPAAADSGDDALTPAAIDSYLHGYRERTGLPGATVAVTRDGEVLHTAGYGHTAAGEDLTARAPLPIASLSKSMTAAAVLHLVDEGRVDPDEPVRRYVPEFTMADDRARTITVRQLLNQTSGMADSAHPDLRRAQPHTLREAVAGLAGSRLAADPGTAWNYHNPNYVLAARLVETVSGRPYADYLATEVFGPLGMDDARTVDTTDAMPDRARGYLRAYGGVFAVDHPRWFVAGSFGVLASADDLAQWLLAQRDGGGILTPQSLRTLHTPPDGERYAMGWASSPDGAEPARLQHTGQLLTHNAVQTLLPGQDIGIAVVTNTGMVSGDDAAVITDALVELAQGRDPGTGEPFSLTADYVLGALTLLALGLAVRGTLRARRWAARAATRPRWRTGARLLPYTLGPALLFGLPALAGLLMNRAGTLAQLLYIWPALIIWAAATALACTVLLSARTIALLATRPARAR</sequence>
<keyword evidence="2" id="KW-0732">Signal</keyword>
<dbReference type="PANTHER" id="PTHR46825">
    <property type="entry name" value="D-ALANYL-D-ALANINE-CARBOXYPEPTIDASE/ENDOPEPTIDASE AMPH"/>
    <property type="match status" value="1"/>
</dbReference>
<evidence type="ECO:0000259" key="3">
    <source>
        <dbReference type="Pfam" id="PF00144"/>
    </source>
</evidence>
<dbReference type="SUPFAM" id="SSF56601">
    <property type="entry name" value="beta-lactamase/transpeptidase-like"/>
    <property type="match status" value="1"/>
</dbReference>
<keyword evidence="1" id="KW-1133">Transmembrane helix</keyword>
<accession>A0ABN2UTT0</accession>
<dbReference type="InterPro" id="IPR012338">
    <property type="entry name" value="Beta-lactam/transpept-like"/>
</dbReference>
<feature type="transmembrane region" description="Helical" evidence="1">
    <location>
        <begin position="448"/>
        <end position="477"/>
    </location>
</feature>
<comment type="caution">
    <text evidence="4">The sequence shown here is derived from an EMBL/GenBank/DDBJ whole genome shotgun (WGS) entry which is preliminary data.</text>
</comment>
<evidence type="ECO:0000313" key="5">
    <source>
        <dbReference type="Proteomes" id="UP001403094"/>
    </source>
</evidence>
<keyword evidence="5" id="KW-1185">Reference proteome</keyword>
<keyword evidence="4" id="KW-0378">Hydrolase</keyword>
<evidence type="ECO:0000256" key="1">
    <source>
        <dbReference type="SAM" id="Phobius"/>
    </source>
</evidence>
<feature type="transmembrane region" description="Helical" evidence="1">
    <location>
        <begin position="416"/>
        <end position="436"/>
    </location>
</feature>
<dbReference type="Pfam" id="PF00144">
    <property type="entry name" value="Beta-lactamase"/>
    <property type="match status" value="1"/>
</dbReference>
<keyword evidence="1" id="KW-0812">Transmembrane</keyword>
<keyword evidence="1" id="KW-0472">Membrane</keyword>
<protein>
    <submittedName>
        <fullName evidence="4">Serine hydrolase domain-containing protein</fullName>
    </submittedName>
</protein>
<organism evidence="4 5">
    <name type="scientific">Streptomyces cheonanensis</name>
    <dbReference type="NCBI Taxonomy" id="312720"/>
    <lineage>
        <taxon>Bacteria</taxon>
        <taxon>Bacillati</taxon>
        <taxon>Actinomycetota</taxon>
        <taxon>Actinomycetes</taxon>
        <taxon>Kitasatosporales</taxon>
        <taxon>Streptomycetaceae</taxon>
        <taxon>Streptomyces</taxon>
    </lineage>
</organism>
<dbReference type="EMBL" id="BAAANQ010000001">
    <property type="protein sequence ID" value="GAA2042714.1"/>
    <property type="molecule type" value="Genomic_DNA"/>
</dbReference>
<name>A0ABN2UTT0_9ACTN</name>
<dbReference type="Gene3D" id="3.40.710.10">
    <property type="entry name" value="DD-peptidase/beta-lactamase superfamily"/>
    <property type="match status" value="1"/>
</dbReference>
<evidence type="ECO:0000256" key="2">
    <source>
        <dbReference type="SAM" id="SignalP"/>
    </source>
</evidence>
<feature type="signal peptide" evidence="2">
    <location>
        <begin position="1"/>
        <end position="27"/>
    </location>
</feature>
<dbReference type="InterPro" id="IPR050491">
    <property type="entry name" value="AmpC-like"/>
</dbReference>
<dbReference type="PANTHER" id="PTHR46825:SF9">
    <property type="entry name" value="BETA-LACTAMASE-RELATED DOMAIN-CONTAINING PROTEIN"/>
    <property type="match status" value="1"/>
</dbReference>